<feature type="compositionally biased region" description="Polar residues" evidence="1">
    <location>
        <begin position="51"/>
        <end position="64"/>
    </location>
</feature>
<comment type="caution">
    <text evidence="2">The sequence shown here is derived from an EMBL/GenBank/DDBJ whole genome shotgun (WGS) entry which is preliminary data.</text>
</comment>
<proteinExistence type="predicted"/>
<feature type="compositionally biased region" description="Polar residues" evidence="1">
    <location>
        <begin position="18"/>
        <end position="31"/>
    </location>
</feature>
<name>A0A9Q1IHC4_SYNKA</name>
<dbReference type="EMBL" id="JAINUF010000016">
    <property type="protein sequence ID" value="KAJ8340590.1"/>
    <property type="molecule type" value="Genomic_DNA"/>
</dbReference>
<gene>
    <name evidence="2" type="ORF">SKAU_G00352230</name>
</gene>
<accession>A0A9Q1IHC4</accession>
<dbReference type="Proteomes" id="UP001152622">
    <property type="component" value="Chromosome 16"/>
</dbReference>
<evidence type="ECO:0000256" key="1">
    <source>
        <dbReference type="SAM" id="MobiDB-lite"/>
    </source>
</evidence>
<protein>
    <submittedName>
        <fullName evidence="2">Uncharacterized protein</fullName>
    </submittedName>
</protein>
<organism evidence="2 3">
    <name type="scientific">Synaphobranchus kaupii</name>
    <name type="common">Kaup's arrowtooth eel</name>
    <dbReference type="NCBI Taxonomy" id="118154"/>
    <lineage>
        <taxon>Eukaryota</taxon>
        <taxon>Metazoa</taxon>
        <taxon>Chordata</taxon>
        <taxon>Craniata</taxon>
        <taxon>Vertebrata</taxon>
        <taxon>Euteleostomi</taxon>
        <taxon>Actinopterygii</taxon>
        <taxon>Neopterygii</taxon>
        <taxon>Teleostei</taxon>
        <taxon>Anguilliformes</taxon>
        <taxon>Synaphobranchidae</taxon>
        <taxon>Synaphobranchus</taxon>
    </lineage>
</organism>
<keyword evidence="3" id="KW-1185">Reference proteome</keyword>
<reference evidence="2" key="1">
    <citation type="journal article" date="2023" name="Science">
        <title>Genome structures resolve the early diversification of teleost fishes.</title>
        <authorList>
            <person name="Parey E."/>
            <person name="Louis A."/>
            <person name="Montfort J."/>
            <person name="Bouchez O."/>
            <person name="Roques C."/>
            <person name="Iampietro C."/>
            <person name="Lluch J."/>
            <person name="Castinel A."/>
            <person name="Donnadieu C."/>
            <person name="Desvignes T."/>
            <person name="Floi Bucao C."/>
            <person name="Jouanno E."/>
            <person name="Wen M."/>
            <person name="Mejri S."/>
            <person name="Dirks R."/>
            <person name="Jansen H."/>
            <person name="Henkel C."/>
            <person name="Chen W.J."/>
            <person name="Zahm M."/>
            <person name="Cabau C."/>
            <person name="Klopp C."/>
            <person name="Thompson A.W."/>
            <person name="Robinson-Rechavi M."/>
            <person name="Braasch I."/>
            <person name="Lecointre G."/>
            <person name="Bobe J."/>
            <person name="Postlethwait J.H."/>
            <person name="Berthelot C."/>
            <person name="Roest Crollius H."/>
            <person name="Guiguen Y."/>
        </authorList>
    </citation>
    <scope>NUCLEOTIDE SEQUENCE</scope>
    <source>
        <strain evidence="2">WJC10195</strain>
    </source>
</reference>
<evidence type="ECO:0000313" key="3">
    <source>
        <dbReference type="Proteomes" id="UP001152622"/>
    </source>
</evidence>
<evidence type="ECO:0000313" key="2">
    <source>
        <dbReference type="EMBL" id="KAJ8340590.1"/>
    </source>
</evidence>
<sequence>MTDRTGAAPAPPVESAPRASQSCGPSLVSRSGSEEINAPDEFSVMPPEATDTPSISDLCSTDTAPPSHEAAEQSGDPRKALLRRAVEALGVPPPAEPEITPSCFDQYYLKGPSSSVTL</sequence>
<feature type="region of interest" description="Disordered" evidence="1">
    <location>
        <begin position="1"/>
        <end position="77"/>
    </location>
</feature>
<dbReference type="AlphaFoldDB" id="A0A9Q1IHC4"/>